<evidence type="ECO:0000313" key="4">
    <source>
        <dbReference type="EMBL" id="KDE39233.1"/>
    </source>
</evidence>
<dbReference type="InterPro" id="IPR051012">
    <property type="entry name" value="CellSynth/LPSAsmb/PSIAsmb"/>
</dbReference>
<accession>A0A063XYK2</accession>
<keyword evidence="2 3" id="KW-0802">TPR repeat</keyword>
<organism evidence="4 5">
    <name type="scientific">Nitrincola lacisaponensis</name>
    <dbReference type="NCBI Taxonomy" id="267850"/>
    <lineage>
        <taxon>Bacteria</taxon>
        <taxon>Pseudomonadati</taxon>
        <taxon>Pseudomonadota</taxon>
        <taxon>Gammaproteobacteria</taxon>
        <taxon>Oceanospirillales</taxon>
        <taxon>Oceanospirillaceae</taxon>
        <taxon>Nitrincola</taxon>
    </lineage>
</organism>
<evidence type="ECO:0000313" key="5">
    <source>
        <dbReference type="Proteomes" id="UP000027318"/>
    </source>
</evidence>
<keyword evidence="5" id="KW-1185">Reference proteome</keyword>
<dbReference type="AlphaFoldDB" id="A0A063XYK2"/>
<dbReference type="SUPFAM" id="SSF48452">
    <property type="entry name" value="TPR-like"/>
    <property type="match status" value="3"/>
</dbReference>
<dbReference type="OrthoDB" id="7637125at2"/>
<comment type="caution">
    <text evidence="4">The sequence shown here is derived from an EMBL/GenBank/DDBJ whole genome shotgun (WGS) entry which is preliminary data.</text>
</comment>
<dbReference type="PANTHER" id="PTHR45586">
    <property type="entry name" value="TPR REPEAT-CONTAINING PROTEIN PA4667"/>
    <property type="match status" value="1"/>
</dbReference>
<dbReference type="Pfam" id="PF14559">
    <property type="entry name" value="TPR_19"/>
    <property type="match status" value="1"/>
</dbReference>
<keyword evidence="1" id="KW-0677">Repeat</keyword>
<dbReference type="PANTHER" id="PTHR45586:SF1">
    <property type="entry name" value="LIPOPOLYSACCHARIDE ASSEMBLY PROTEIN B"/>
    <property type="match status" value="1"/>
</dbReference>
<name>A0A063XYK2_9GAMM</name>
<sequence>MESLYVHLTRIERLAPEDVNNKVRMARMLMMVGEIDNAELKANEILALDEESADGWLIKATIALQKGDPQGAMTEGMKSLMLEPENTDTLTVLAGAHRMMGDEARAFALLDEALEIDPSALAARMIRMELNRQNQQMEQVEADLRYMYNAQPDSEDFAIALAGLLRETERLQEAETLLDDFARSHPGSSRAVRGLVEVVDAQGDTQRADRLLQTFIDNAADSDVATLQFVLIERLMAHGQQTEAMQLLEQLMSAEQSMTRQRAKARRAELYFAEGDDESGLAQLTEVLQDDSQSEPALLVRSRYFIQEGRIDDAVRDLRVVLRNNPDSEMGLMLLGSAYMGSGSAQLADSNFRQVLRLNPGNIDAAVPVINRLLADGDLGRSEQILLNALRRSPNNESLLSLLAQVRLMRNDWTGTEAIISDMQALEGNRAVSEYLSGRIFQGQGQFALAMTRYEAALQQEPRFQRAIEGYAVSQLELEQSDLLLEWLEQRISADPEYIGNYAVKAGVLRQMDDFDAAISVINDALNAVPQWVQGYVQLAGLYQLQDQVDSALSAYARGIEQVDDLSLYALKASLLEQSGRIEEAIDNYEAAHQLAPTNLVVTNNLAALLTSHDPSEENVRRALELTRNFRNSDEPYFLDTHGWALFLFGEVQEAERLIRRAVEGLPDLAVVNYHYGRVLLAQNRVNDARAYLSKAAELAVDDPQLMTRVTDALGQLDSETVAN</sequence>
<dbReference type="Proteomes" id="UP000027318">
    <property type="component" value="Unassembled WGS sequence"/>
</dbReference>
<evidence type="ECO:0000256" key="1">
    <source>
        <dbReference type="ARBA" id="ARBA00022737"/>
    </source>
</evidence>
<dbReference type="STRING" id="267850.ADINL_2362"/>
<feature type="repeat" description="TPR" evidence="3">
    <location>
        <begin position="87"/>
        <end position="120"/>
    </location>
</feature>
<reference evidence="4 5" key="1">
    <citation type="journal article" date="2005" name="Int. J. Syst. Evol. Microbiol.">
        <title>Nitrincola lacisaponensis gen. nov., sp. nov., a novel alkaliphilic bacterium isolated from an alkaline, saline lake.</title>
        <authorList>
            <person name="Dimitriu P.A."/>
            <person name="Shukla S.K."/>
            <person name="Conradt J."/>
            <person name="Marquez M.C."/>
            <person name="Ventosa A."/>
            <person name="Maglia A."/>
            <person name="Peyton B.M."/>
            <person name="Pinkart H.C."/>
            <person name="Mormile M.R."/>
        </authorList>
    </citation>
    <scope>NUCLEOTIDE SEQUENCE [LARGE SCALE GENOMIC DNA]</scope>
    <source>
        <strain evidence="4 5">4CA</strain>
    </source>
</reference>
<dbReference type="InterPro" id="IPR019734">
    <property type="entry name" value="TPR_rpt"/>
</dbReference>
<dbReference type="InterPro" id="IPR011990">
    <property type="entry name" value="TPR-like_helical_dom_sf"/>
</dbReference>
<gene>
    <name evidence="4" type="ORF">ADINL_2362</name>
</gene>
<dbReference type="RefSeq" id="WP_161667750.1">
    <property type="nucleotide sequence ID" value="NZ_JMSZ01000032.1"/>
</dbReference>
<proteinExistence type="predicted"/>
<dbReference type="EMBL" id="JMSZ01000032">
    <property type="protein sequence ID" value="KDE39233.1"/>
    <property type="molecule type" value="Genomic_DNA"/>
</dbReference>
<dbReference type="Pfam" id="PF13181">
    <property type="entry name" value="TPR_8"/>
    <property type="match status" value="1"/>
</dbReference>
<dbReference type="PROSITE" id="PS50005">
    <property type="entry name" value="TPR"/>
    <property type="match status" value="3"/>
</dbReference>
<evidence type="ECO:0000256" key="2">
    <source>
        <dbReference type="ARBA" id="ARBA00022803"/>
    </source>
</evidence>
<feature type="repeat" description="TPR" evidence="3">
    <location>
        <begin position="566"/>
        <end position="599"/>
    </location>
</feature>
<dbReference type="Pfam" id="PF13432">
    <property type="entry name" value="TPR_16"/>
    <property type="match status" value="1"/>
</dbReference>
<evidence type="ECO:0000256" key="3">
    <source>
        <dbReference type="PROSITE-ProRule" id="PRU00339"/>
    </source>
</evidence>
<dbReference type="Gene3D" id="1.25.40.10">
    <property type="entry name" value="Tetratricopeptide repeat domain"/>
    <property type="match status" value="4"/>
</dbReference>
<dbReference type="SMART" id="SM00028">
    <property type="entry name" value="TPR"/>
    <property type="match status" value="8"/>
</dbReference>
<protein>
    <submittedName>
        <fullName evidence="4">TPR domain protein</fullName>
    </submittedName>
</protein>
<feature type="repeat" description="TPR" evidence="3">
    <location>
        <begin position="329"/>
        <end position="362"/>
    </location>
</feature>